<feature type="domain" description="DUF6593" evidence="1">
    <location>
        <begin position="83"/>
        <end position="219"/>
    </location>
</feature>
<evidence type="ECO:0000313" key="3">
    <source>
        <dbReference type="Proteomes" id="UP000320762"/>
    </source>
</evidence>
<reference evidence="2 3" key="1">
    <citation type="journal article" date="2019" name="New Phytol.">
        <title>Comparative genomics reveals unique wood-decay strategies and fruiting body development in the Schizophyllaceae.</title>
        <authorList>
            <person name="Almasi E."/>
            <person name="Sahu N."/>
            <person name="Krizsan K."/>
            <person name="Balint B."/>
            <person name="Kovacs G.M."/>
            <person name="Kiss B."/>
            <person name="Cseklye J."/>
            <person name="Drula E."/>
            <person name="Henrissat B."/>
            <person name="Nagy I."/>
            <person name="Chovatia M."/>
            <person name="Adam C."/>
            <person name="LaButti K."/>
            <person name="Lipzen A."/>
            <person name="Riley R."/>
            <person name="Grigoriev I.V."/>
            <person name="Nagy L.G."/>
        </authorList>
    </citation>
    <scope>NUCLEOTIDE SEQUENCE [LARGE SCALE GENOMIC DNA]</scope>
    <source>
        <strain evidence="2 3">NL-1724</strain>
    </source>
</reference>
<evidence type="ECO:0000313" key="2">
    <source>
        <dbReference type="EMBL" id="TRM58418.1"/>
    </source>
</evidence>
<keyword evidence="3" id="KW-1185">Reference proteome</keyword>
<organism evidence="2 3">
    <name type="scientific">Schizophyllum amplum</name>
    <dbReference type="NCBI Taxonomy" id="97359"/>
    <lineage>
        <taxon>Eukaryota</taxon>
        <taxon>Fungi</taxon>
        <taxon>Dikarya</taxon>
        <taxon>Basidiomycota</taxon>
        <taxon>Agaricomycotina</taxon>
        <taxon>Agaricomycetes</taxon>
        <taxon>Agaricomycetidae</taxon>
        <taxon>Agaricales</taxon>
        <taxon>Schizophyllaceae</taxon>
        <taxon>Schizophyllum</taxon>
    </lineage>
</organism>
<name>A0A550C0X9_9AGAR</name>
<sequence>MSAQAHASSAHAIPPTLAVHPIRHSYSGSGFNQPGAPLKFIFKQKKKYDDNGIVVDEHGRKVYVLRDEGKDHTFGGLLSYPLHITRADGSKVGSVYWEDNAASAKLLPHTFFTQRKRTLFRGNPGKAIMDTDFAFTLPDGRTYEWDLDMQSQPMKWRLLDHQHVTRTGSGLDVEERKRSVAVYMHRVDKTADAMLEILPEALWMLDACVMTVFHLEQYMEENSEAFKRRRAAGKQFGEQIGQIIGAAVVAS</sequence>
<proteinExistence type="predicted"/>
<dbReference type="Proteomes" id="UP000320762">
    <property type="component" value="Unassembled WGS sequence"/>
</dbReference>
<dbReference type="EMBL" id="VDMD01000036">
    <property type="protein sequence ID" value="TRM58418.1"/>
    <property type="molecule type" value="Genomic_DNA"/>
</dbReference>
<evidence type="ECO:0000259" key="1">
    <source>
        <dbReference type="Pfam" id="PF20236"/>
    </source>
</evidence>
<protein>
    <recommendedName>
        <fullName evidence="1">DUF6593 domain-containing protein</fullName>
    </recommendedName>
</protein>
<dbReference type="AlphaFoldDB" id="A0A550C0X9"/>
<dbReference type="Pfam" id="PF20236">
    <property type="entry name" value="DUF6593"/>
    <property type="match status" value="1"/>
</dbReference>
<accession>A0A550C0X9</accession>
<dbReference type="InterPro" id="IPR046528">
    <property type="entry name" value="DUF6593"/>
</dbReference>
<gene>
    <name evidence="2" type="ORF">BD626DRAFT_185268</name>
</gene>
<comment type="caution">
    <text evidence="2">The sequence shown here is derived from an EMBL/GenBank/DDBJ whole genome shotgun (WGS) entry which is preliminary data.</text>
</comment>